<organism evidence="1 2">
    <name type="scientific">Ambrosia artemisiifolia</name>
    <name type="common">Common ragweed</name>
    <dbReference type="NCBI Taxonomy" id="4212"/>
    <lineage>
        <taxon>Eukaryota</taxon>
        <taxon>Viridiplantae</taxon>
        <taxon>Streptophyta</taxon>
        <taxon>Embryophyta</taxon>
        <taxon>Tracheophyta</taxon>
        <taxon>Spermatophyta</taxon>
        <taxon>Magnoliopsida</taxon>
        <taxon>eudicotyledons</taxon>
        <taxon>Gunneridae</taxon>
        <taxon>Pentapetalae</taxon>
        <taxon>asterids</taxon>
        <taxon>campanulids</taxon>
        <taxon>Asterales</taxon>
        <taxon>Asteraceae</taxon>
        <taxon>Asteroideae</taxon>
        <taxon>Heliantheae alliance</taxon>
        <taxon>Heliantheae</taxon>
        <taxon>Ambrosia</taxon>
    </lineage>
</organism>
<dbReference type="Proteomes" id="UP001206925">
    <property type="component" value="Unassembled WGS sequence"/>
</dbReference>
<dbReference type="EMBL" id="JAMZMK010010483">
    <property type="protein sequence ID" value="KAI7731271.1"/>
    <property type="molecule type" value="Genomic_DNA"/>
</dbReference>
<proteinExistence type="predicted"/>
<sequence>MDESILYCAAGEMHQSASTAHLIVPVSIATIHRFAGSTITNKLGSEIDEGYLCDAAADAIL</sequence>
<evidence type="ECO:0000313" key="1">
    <source>
        <dbReference type="EMBL" id="KAI7731271.1"/>
    </source>
</evidence>
<evidence type="ECO:0000313" key="2">
    <source>
        <dbReference type="Proteomes" id="UP001206925"/>
    </source>
</evidence>
<comment type="caution">
    <text evidence="1">The sequence shown here is derived from an EMBL/GenBank/DDBJ whole genome shotgun (WGS) entry which is preliminary data.</text>
</comment>
<accession>A0AAD5BZH9</accession>
<dbReference type="AlphaFoldDB" id="A0AAD5BZH9"/>
<name>A0AAD5BZH9_AMBAR</name>
<protein>
    <submittedName>
        <fullName evidence="1">Uncharacterized protein</fullName>
    </submittedName>
</protein>
<gene>
    <name evidence="1" type="ORF">M8C21_002547</name>
</gene>
<keyword evidence="2" id="KW-1185">Reference proteome</keyword>
<reference evidence="1" key="1">
    <citation type="submission" date="2022-06" db="EMBL/GenBank/DDBJ databases">
        <title>Uncovering the hologenomic basis of an extraordinary plant invasion.</title>
        <authorList>
            <person name="Bieker V.C."/>
            <person name="Martin M.D."/>
            <person name="Gilbert T."/>
            <person name="Hodgins K."/>
            <person name="Battlay P."/>
            <person name="Petersen B."/>
            <person name="Wilson J."/>
        </authorList>
    </citation>
    <scope>NUCLEOTIDE SEQUENCE</scope>
    <source>
        <strain evidence="1">AA19_3_7</strain>
        <tissue evidence="1">Leaf</tissue>
    </source>
</reference>